<dbReference type="Pfam" id="PF18127">
    <property type="entry name" value="NAMPT_N"/>
    <property type="match status" value="1"/>
</dbReference>
<evidence type="ECO:0000313" key="12">
    <source>
        <dbReference type="Proteomes" id="UP001236507"/>
    </source>
</evidence>
<evidence type="ECO:0000256" key="7">
    <source>
        <dbReference type="ARBA" id="ARBA00035036"/>
    </source>
</evidence>
<sequence length="456" mass="51232">MQNNILLLTDSYKLSHYKQYPSGTSHIYSYFESRGGKFEQVTFFGLQYLLKEYLAGEVVTQAKINQAAKLYAAHFGSETLFNREGWEYILEKYQGKLPIRIKAVAEGAVIPTHHVLMTVENTDPKCYWLSNFLETLLVQLWYPCTVATTSKAVRSLILSYLEKTGDPSLIDFKLHDFGFRGVSSVESAGIGGAAHLVNFMGTDTVTALTFIQEYYQPYSMFGFSIPAAEHSTITSWKQEGELEAYRNMLDQYPEGLVAVVSDSYDVYHACEKLWGEALKEKILARNGTLVVRPDSGVPKDVVLKVTEILGEKIGYTINEKGYKVLVPQIRVIQGDGVNYESIGEILENLAVNGWSADNITFGMGGALLQKVHRDTQKFAFKCSCATVDGQDRLVFKDPITDHGKKSKKGRLKLIFKDNEYHTVNLDEQGEDLLVTVFENGEILKDYTFDEVKGNSL</sequence>
<dbReference type="EC" id="2.4.2.12" evidence="6"/>
<comment type="catalytic activity">
    <reaction evidence="8">
        <text>beta-nicotinamide D-ribonucleotide + diphosphate = 5-phospho-alpha-D-ribose 1-diphosphate + nicotinamide + H(+)</text>
        <dbReference type="Rhea" id="RHEA:16149"/>
        <dbReference type="ChEBI" id="CHEBI:14649"/>
        <dbReference type="ChEBI" id="CHEBI:15378"/>
        <dbReference type="ChEBI" id="CHEBI:17154"/>
        <dbReference type="ChEBI" id="CHEBI:33019"/>
        <dbReference type="ChEBI" id="CHEBI:58017"/>
        <dbReference type="EC" id="2.4.2.12"/>
    </reaction>
    <physiologicalReaction direction="right-to-left" evidence="8">
        <dbReference type="Rhea" id="RHEA:16151"/>
    </physiologicalReaction>
</comment>
<protein>
    <recommendedName>
        <fullName evidence="7">Nicotinamide phosphoribosyltransferase</fullName>
        <ecNumber evidence="6">2.4.2.12</ecNumber>
    </recommendedName>
</protein>
<dbReference type="RefSeq" id="WP_283345880.1">
    <property type="nucleotide sequence ID" value="NZ_JASHIF010000020.1"/>
</dbReference>
<reference evidence="11 12" key="1">
    <citation type="submission" date="2023-05" db="EMBL/GenBank/DDBJ databases">
        <title>Novel species of genus Flectobacillus isolated from stream in China.</title>
        <authorList>
            <person name="Lu H."/>
        </authorList>
    </citation>
    <scope>NUCLEOTIDE SEQUENCE [LARGE SCALE GENOMIC DNA]</scope>
    <source>
        <strain evidence="11 12">KCTC 42575</strain>
    </source>
</reference>
<dbReference type="Pfam" id="PF04095">
    <property type="entry name" value="NAPRTase"/>
    <property type="match status" value="1"/>
</dbReference>
<evidence type="ECO:0000256" key="2">
    <source>
        <dbReference type="ARBA" id="ARBA00022642"/>
    </source>
</evidence>
<dbReference type="InterPro" id="IPR013785">
    <property type="entry name" value="Aldolase_TIM"/>
</dbReference>
<dbReference type="InterPro" id="IPR016471">
    <property type="entry name" value="Nicotinamide_PRibTrfase"/>
</dbReference>
<keyword evidence="4" id="KW-0808">Transferase</keyword>
<evidence type="ECO:0000256" key="3">
    <source>
        <dbReference type="ARBA" id="ARBA00022676"/>
    </source>
</evidence>
<name>A0ABT6YD14_9BACT</name>
<feature type="domain" description="Nicotinamide phosphoribosyltransferase N-terminal" evidence="10">
    <location>
        <begin position="4"/>
        <end position="101"/>
    </location>
</feature>
<dbReference type="CDD" id="cd01569">
    <property type="entry name" value="PBEF_like"/>
    <property type="match status" value="1"/>
</dbReference>
<dbReference type="GO" id="GO:0004516">
    <property type="term" value="F:nicotinate phosphoribosyltransferase activity"/>
    <property type="evidence" value="ECO:0007669"/>
    <property type="project" value="UniProtKB-EC"/>
</dbReference>
<dbReference type="InterPro" id="IPR041529">
    <property type="entry name" value="DUF5598"/>
</dbReference>
<keyword evidence="3 11" id="KW-0328">Glycosyltransferase</keyword>
<dbReference type="PIRSF" id="PIRSF005943">
    <property type="entry name" value="NMPRT"/>
    <property type="match status" value="1"/>
</dbReference>
<dbReference type="Proteomes" id="UP001236507">
    <property type="component" value="Unassembled WGS sequence"/>
</dbReference>
<accession>A0ABT6YD14</accession>
<comment type="pathway">
    <text evidence="5">Cofactor biosynthesis; NAD(+) biosynthesis; nicotinamide D-ribonucleotide from 5-phospho-alpha-D-ribose 1-diphosphate and nicotinamide: step 1/1.</text>
</comment>
<dbReference type="InterPro" id="IPR041525">
    <property type="entry name" value="N/Namide_PRibTrfase"/>
</dbReference>
<evidence type="ECO:0000256" key="5">
    <source>
        <dbReference type="ARBA" id="ARBA00035007"/>
    </source>
</evidence>
<evidence type="ECO:0000313" key="11">
    <source>
        <dbReference type="EMBL" id="MDI9861482.1"/>
    </source>
</evidence>
<dbReference type="InterPro" id="IPR036068">
    <property type="entry name" value="Nicotinate_pribotase-like_C"/>
</dbReference>
<keyword evidence="11" id="KW-0436">Ligase</keyword>
<dbReference type="NCBIfam" id="NF006629">
    <property type="entry name" value="PRK09198.1"/>
    <property type="match status" value="1"/>
</dbReference>
<comment type="similarity">
    <text evidence="1">Belongs to the NAPRTase family.</text>
</comment>
<organism evidence="11 12">
    <name type="scientific">Flectobacillus roseus</name>
    <dbReference type="NCBI Taxonomy" id="502259"/>
    <lineage>
        <taxon>Bacteria</taxon>
        <taxon>Pseudomonadati</taxon>
        <taxon>Bacteroidota</taxon>
        <taxon>Cytophagia</taxon>
        <taxon>Cytophagales</taxon>
        <taxon>Flectobacillaceae</taxon>
        <taxon>Flectobacillus</taxon>
    </lineage>
</organism>
<evidence type="ECO:0000259" key="10">
    <source>
        <dbReference type="Pfam" id="PF18127"/>
    </source>
</evidence>
<feature type="domain" description="Nicotinate/nicotinamide phosphoribosyltransferase" evidence="9">
    <location>
        <begin position="172"/>
        <end position="440"/>
    </location>
</feature>
<dbReference type="PANTHER" id="PTHR43816">
    <property type="entry name" value="NICOTINAMIDE PHOSPHORIBOSYLTRANSFERASE"/>
    <property type="match status" value="1"/>
</dbReference>
<evidence type="ECO:0000256" key="6">
    <source>
        <dbReference type="ARBA" id="ARBA00035024"/>
    </source>
</evidence>
<dbReference type="Gene3D" id="3.20.20.70">
    <property type="entry name" value="Aldolase class I"/>
    <property type="match status" value="1"/>
</dbReference>
<dbReference type="EMBL" id="JASHIF010000020">
    <property type="protein sequence ID" value="MDI9861482.1"/>
    <property type="molecule type" value="Genomic_DNA"/>
</dbReference>
<gene>
    <name evidence="11" type="ORF">QM524_19845</name>
</gene>
<evidence type="ECO:0000259" key="9">
    <source>
        <dbReference type="Pfam" id="PF04095"/>
    </source>
</evidence>
<keyword evidence="2" id="KW-0662">Pyridine nucleotide biosynthesis</keyword>
<evidence type="ECO:0000256" key="4">
    <source>
        <dbReference type="ARBA" id="ARBA00022679"/>
    </source>
</evidence>
<dbReference type="GO" id="GO:0016757">
    <property type="term" value="F:glycosyltransferase activity"/>
    <property type="evidence" value="ECO:0007669"/>
    <property type="project" value="UniProtKB-KW"/>
</dbReference>
<keyword evidence="12" id="KW-1185">Reference proteome</keyword>
<evidence type="ECO:0000256" key="1">
    <source>
        <dbReference type="ARBA" id="ARBA00010897"/>
    </source>
</evidence>
<dbReference type="PANTHER" id="PTHR43816:SF1">
    <property type="entry name" value="NICOTINAMIDE PHOSPHORIBOSYLTRANSFERASE"/>
    <property type="match status" value="1"/>
</dbReference>
<evidence type="ECO:0000256" key="8">
    <source>
        <dbReference type="ARBA" id="ARBA00047835"/>
    </source>
</evidence>
<proteinExistence type="inferred from homology"/>
<comment type="caution">
    <text evidence="11">The sequence shown here is derived from an EMBL/GenBank/DDBJ whole genome shotgun (WGS) entry which is preliminary data.</text>
</comment>
<dbReference type="SUPFAM" id="SSF51690">
    <property type="entry name" value="Nicotinate/Quinolinate PRTase C-terminal domain-like"/>
    <property type="match status" value="1"/>
</dbReference>